<feature type="signal peptide" evidence="1">
    <location>
        <begin position="1"/>
        <end position="23"/>
    </location>
</feature>
<keyword evidence="3" id="KW-1185">Reference proteome</keyword>
<gene>
    <name evidence="2" type="ORF">DASC09_042830</name>
</gene>
<sequence>MSKIFILLITILGFGFHFSLVSGYGLINDKICDPGSRSPFPYTGIRFYKRNTFSLNSRKLSSNIHIAVCNKGRNSLALTDKISAKDINVNWNSTICIKTANKDQYILKSSLEAISQPFKRREGNKIFKIEKLVQLKDDGYNDVRAKEQLHGTIESLKDTNDFQESLLKSDISCFKIVRNKKYHSREIPIFKPYSFIGGIFQCHVPPSIYSQLSQEFLHKSSSSKSVVLDVLQVENFNCNINYPVAPLYSENLYHQWMILKVIPKWKSKVFLVPQASLQYTIPFLYTPNDANFFLHSKKLFKNAMNYERDNKGKKWYHKIDINEEYSASDGKGSVGIFSKSVSFALNKLNDMAKSKDNSEKNIQEEALIASMVSQFYSSVDDTDEYLNRENDGAGQDFHKRAITSHNHSYLETDDGFTTKVEEKFAQLDSIDKEYEQTWGQISRNGDDIMDERVNGNNQLTTSGTNDNNDDASYNEKSITEKRAADGNSFKHSIINREAFLTFYRELDLAEKFILLVFGLKKRKIFGVDLMGVCRDFFNK</sequence>
<proteinExistence type="predicted"/>
<feature type="chain" id="PRO_5043316109" evidence="1">
    <location>
        <begin position="24"/>
        <end position="539"/>
    </location>
</feature>
<name>A0AAV5QS26_9ASCO</name>
<dbReference type="RefSeq" id="XP_064853954.1">
    <property type="nucleotide sequence ID" value="XM_064997882.1"/>
</dbReference>
<evidence type="ECO:0000313" key="2">
    <source>
        <dbReference type="EMBL" id="GMM36958.1"/>
    </source>
</evidence>
<dbReference type="GeneID" id="90074933"/>
<accession>A0AAV5QS26</accession>
<dbReference type="AlphaFoldDB" id="A0AAV5QS26"/>
<organism evidence="2 3">
    <name type="scientific">Saccharomycopsis crataegensis</name>
    <dbReference type="NCBI Taxonomy" id="43959"/>
    <lineage>
        <taxon>Eukaryota</taxon>
        <taxon>Fungi</taxon>
        <taxon>Dikarya</taxon>
        <taxon>Ascomycota</taxon>
        <taxon>Saccharomycotina</taxon>
        <taxon>Saccharomycetes</taxon>
        <taxon>Saccharomycopsidaceae</taxon>
        <taxon>Saccharomycopsis</taxon>
    </lineage>
</organism>
<keyword evidence="1" id="KW-0732">Signal</keyword>
<dbReference type="EMBL" id="BTFZ01000011">
    <property type="protein sequence ID" value="GMM36958.1"/>
    <property type="molecule type" value="Genomic_DNA"/>
</dbReference>
<dbReference type="Proteomes" id="UP001360560">
    <property type="component" value="Unassembled WGS sequence"/>
</dbReference>
<protein>
    <submittedName>
        <fullName evidence="2">Uncharacterized protein</fullName>
    </submittedName>
</protein>
<evidence type="ECO:0000256" key="1">
    <source>
        <dbReference type="SAM" id="SignalP"/>
    </source>
</evidence>
<evidence type="ECO:0000313" key="3">
    <source>
        <dbReference type="Proteomes" id="UP001360560"/>
    </source>
</evidence>
<reference evidence="2 3" key="1">
    <citation type="journal article" date="2023" name="Elife">
        <title>Identification of key yeast species and microbe-microbe interactions impacting larval growth of Drosophila in the wild.</title>
        <authorList>
            <person name="Mure A."/>
            <person name="Sugiura Y."/>
            <person name="Maeda R."/>
            <person name="Honda K."/>
            <person name="Sakurai N."/>
            <person name="Takahashi Y."/>
            <person name="Watada M."/>
            <person name="Katoh T."/>
            <person name="Gotoh A."/>
            <person name="Gotoh Y."/>
            <person name="Taniguchi I."/>
            <person name="Nakamura K."/>
            <person name="Hayashi T."/>
            <person name="Katayama T."/>
            <person name="Uemura T."/>
            <person name="Hattori Y."/>
        </authorList>
    </citation>
    <scope>NUCLEOTIDE SEQUENCE [LARGE SCALE GENOMIC DNA]</scope>
    <source>
        <strain evidence="2 3">SC-9</strain>
    </source>
</reference>
<comment type="caution">
    <text evidence="2">The sequence shown here is derived from an EMBL/GenBank/DDBJ whole genome shotgun (WGS) entry which is preliminary data.</text>
</comment>